<protein>
    <recommendedName>
        <fullName evidence="5">C1q domain-containing protein</fullName>
    </recommendedName>
</protein>
<dbReference type="InterPro" id="IPR008983">
    <property type="entry name" value="Tumour_necrosis_fac-like_dom"/>
</dbReference>
<proteinExistence type="predicted"/>
<dbReference type="Gene3D" id="2.60.120.40">
    <property type="match status" value="1"/>
</dbReference>
<dbReference type="GO" id="GO:0005576">
    <property type="term" value="C:extracellular region"/>
    <property type="evidence" value="ECO:0007669"/>
    <property type="project" value="UniProtKB-SubCell"/>
</dbReference>
<dbReference type="InterPro" id="IPR050392">
    <property type="entry name" value="Collagen/C1q_domain"/>
</dbReference>
<dbReference type="PROSITE" id="PS50871">
    <property type="entry name" value="C1Q"/>
    <property type="match status" value="1"/>
</dbReference>
<comment type="subcellular location">
    <subcellularLocation>
        <location evidence="1">Secreted</location>
    </subcellularLocation>
</comment>
<evidence type="ECO:0000313" key="6">
    <source>
        <dbReference type="EMBL" id="KAK7115302.1"/>
    </source>
</evidence>
<keyword evidence="2" id="KW-0964">Secreted</keyword>
<keyword evidence="3" id="KW-0175">Coiled coil</keyword>
<dbReference type="PANTHER" id="PTHR15427:SF50">
    <property type="entry name" value="COMPLEMENT C1Q TUMOR NECROSIS FACTOR-RELATED PROTEIN 2-LIKE"/>
    <property type="match status" value="1"/>
</dbReference>
<dbReference type="Proteomes" id="UP001374579">
    <property type="component" value="Unassembled WGS sequence"/>
</dbReference>
<dbReference type="AlphaFoldDB" id="A0AAN9C0W5"/>
<evidence type="ECO:0000256" key="2">
    <source>
        <dbReference type="ARBA" id="ARBA00022525"/>
    </source>
</evidence>
<feature type="signal peptide" evidence="4">
    <location>
        <begin position="1"/>
        <end position="19"/>
    </location>
</feature>
<gene>
    <name evidence="6" type="ORF">V1264_001197</name>
</gene>
<dbReference type="Pfam" id="PF00386">
    <property type="entry name" value="C1q"/>
    <property type="match status" value="1"/>
</dbReference>
<evidence type="ECO:0000256" key="3">
    <source>
        <dbReference type="SAM" id="Coils"/>
    </source>
</evidence>
<keyword evidence="4" id="KW-0732">Signal</keyword>
<evidence type="ECO:0000259" key="5">
    <source>
        <dbReference type="PROSITE" id="PS50871"/>
    </source>
</evidence>
<dbReference type="InterPro" id="IPR001073">
    <property type="entry name" value="C1q_dom"/>
</dbReference>
<sequence length="201" mass="21897">MKILVTIAVHFLLVTGTTSKASIKKRSDDTNPLTAVVQQLSAEVAQLKASLSAHEARLVSLEHRVAFRAQFSAGTLIAPTSSAYKFDQVIFNDGKAYDPISGIFTAPYQGVYLFTFQIFTHAAERPLIDIKVNGNIVTRMSAATAQANPEKSAVTSVLVKLLQGDRVWVETAYNKDTTDIFGGPYEGKEINAQNTGEDKEE</sequence>
<feature type="coiled-coil region" evidence="3">
    <location>
        <begin position="37"/>
        <end position="64"/>
    </location>
</feature>
<name>A0AAN9C0W5_9CAEN</name>
<dbReference type="SUPFAM" id="SSF49842">
    <property type="entry name" value="TNF-like"/>
    <property type="match status" value="1"/>
</dbReference>
<evidence type="ECO:0000313" key="7">
    <source>
        <dbReference type="Proteomes" id="UP001374579"/>
    </source>
</evidence>
<keyword evidence="7" id="KW-1185">Reference proteome</keyword>
<dbReference type="EMBL" id="JBAMIC010000001">
    <property type="protein sequence ID" value="KAK7115302.1"/>
    <property type="molecule type" value="Genomic_DNA"/>
</dbReference>
<feature type="chain" id="PRO_5042943686" description="C1q domain-containing protein" evidence="4">
    <location>
        <begin position="20"/>
        <end position="201"/>
    </location>
</feature>
<dbReference type="PRINTS" id="PR00007">
    <property type="entry name" value="COMPLEMNTC1Q"/>
</dbReference>
<organism evidence="6 7">
    <name type="scientific">Littorina saxatilis</name>
    <dbReference type="NCBI Taxonomy" id="31220"/>
    <lineage>
        <taxon>Eukaryota</taxon>
        <taxon>Metazoa</taxon>
        <taxon>Spiralia</taxon>
        <taxon>Lophotrochozoa</taxon>
        <taxon>Mollusca</taxon>
        <taxon>Gastropoda</taxon>
        <taxon>Caenogastropoda</taxon>
        <taxon>Littorinimorpha</taxon>
        <taxon>Littorinoidea</taxon>
        <taxon>Littorinidae</taxon>
        <taxon>Littorina</taxon>
    </lineage>
</organism>
<evidence type="ECO:0000256" key="4">
    <source>
        <dbReference type="SAM" id="SignalP"/>
    </source>
</evidence>
<comment type="caution">
    <text evidence="6">The sequence shown here is derived from an EMBL/GenBank/DDBJ whole genome shotgun (WGS) entry which is preliminary data.</text>
</comment>
<feature type="domain" description="C1q" evidence="5">
    <location>
        <begin position="60"/>
        <end position="201"/>
    </location>
</feature>
<accession>A0AAN9C0W5</accession>
<dbReference type="SMART" id="SM00110">
    <property type="entry name" value="C1Q"/>
    <property type="match status" value="1"/>
</dbReference>
<reference evidence="6 7" key="1">
    <citation type="submission" date="2024-02" db="EMBL/GenBank/DDBJ databases">
        <title>Chromosome-scale genome assembly of the rough periwinkle Littorina saxatilis.</title>
        <authorList>
            <person name="De Jode A."/>
            <person name="Faria R."/>
            <person name="Formenti G."/>
            <person name="Sims Y."/>
            <person name="Smith T.P."/>
            <person name="Tracey A."/>
            <person name="Wood J.M.D."/>
            <person name="Zagrodzka Z.B."/>
            <person name="Johannesson K."/>
            <person name="Butlin R.K."/>
            <person name="Leder E.H."/>
        </authorList>
    </citation>
    <scope>NUCLEOTIDE SEQUENCE [LARGE SCALE GENOMIC DNA]</scope>
    <source>
        <strain evidence="6">Snail1</strain>
        <tissue evidence="6">Muscle</tissue>
    </source>
</reference>
<evidence type="ECO:0000256" key="1">
    <source>
        <dbReference type="ARBA" id="ARBA00004613"/>
    </source>
</evidence>
<dbReference type="PANTHER" id="PTHR15427">
    <property type="entry name" value="EMILIN ELASTIN MICROFIBRIL INTERFACE-LOCATED PROTEIN ELASTIN MICROFIBRIL INTERFACER"/>
    <property type="match status" value="1"/>
</dbReference>